<feature type="binding site" evidence="5">
    <location>
        <position position="136"/>
    </location>
    <ligand>
        <name>GTP</name>
        <dbReference type="ChEBI" id="CHEBI:37565"/>
    </ligand>
</feature>
<dbReference type="Proteomes" id="UP001205311">
    <property type="component" value="Unassembled WGS sequence"/>
</dbReference>
<dbReference type="InterPro" id="IPR003008">
    <property type="entry name" value="Tubulin_FtsZ_GTPase"/>
</dbReference>
<dbReference type="InterPro" id="IPR020805">
    <property type="entry name" value="Cell_div_FtsZ_CS"/>
</dbReference>
<sequence>MTPPHNYLAVIKVVGIGGGGVNAVNRMIEVGLKGVEFIAVNTDAQALLMSDADVKLDIGRELTRGLGAGANPEVGRKAAEDHKEEIEEVLKGADMVFVTAGEGGGTGTGGAPVVASVARKLGALTIGVVTRPFSFEGRRRANQAEEGIKALRNECDTLIVIPNDRLLQLGDIGVSLMDAFRSADEVLLSGVQGITDLITTPGLINLDFADVKSVMSGAGSALMGIGSARGEGRAVQAAQKAINSPLLEASMEGAHGVLLSIAGGSDLGLFEINEAASLVQEAAHPEANIIFGTVIDDSLGDEVRVTVIAAGFDGGTPTHKKLDPAPVGRPAAPAGPPQGGPPGHQDVGQQPAPGVPSGAPAAGAPNALGHGGMGHGPMGQNPTPPVGPSNPTPPVHHTTTGVSGTVGGLPPRPSPTPRSGVVGNGLAPQPTPVEDDPDDDVDVPPFMRR</sequence>
<evidence type="ECO:0000256" key="4">
    <source>
        <dbReference type="ARBA" id="ARBA00023210"/>
    </source>
</evidence>
<keyword evidence="3 5" id="KW-0342">GTP-binding</keyword>
<gene>
    <name evidence="5" type="primary">ftsZ</name>
    <name evidence="11" type="ORF">LX15_000654</name>
</gene>
<dbReference type="PROSITE" id="PS01135">
    <property type="entry name" value="FTSZ_2"/>
    <property type="match status" value="1"/>
</dbReference>
<evidence type="ECO:0000256" key="2">
    <source>
        <dbReference type="ARBA" id="ARBA00022741"/>
    </source>
</evidence>
<comment type="similarity">
    <text evidence="1 5 7">Belongs to the FtsZ family.</text>
</comment>
<dbReference type="InterPro" id="IPR036525">
    <property type="entry name" value="Tubulin/FtsZ_GTPase_sf"/>
</dbReference>
<dbReference type="InterPro" id="IPR008280">
    <property type="entry name" value="Tub_FtsZ_C"/>
</dbReference>
<dbReference type="HAMAP" id="MF_00909">
    <property type="entry name" value="FtsZ"/>
    <property type="match status" value="1"/>
</dbReference>
<comment type="subcellular location">
    <subcellularLocation>
        <location evidence="5">Cytoplasm</location>
    </subcellularLocation>
    <text evidence="5">Assembles at midcell at the inner surface of the cytoplasmic membrane.</text>
</comment>
<feature type="region of interest" description="Disordered" evidence="8">
    <location>
        <begin position="312"/>
        <end position="449"/>
    </location>
</feature>
<feature type="binding site" evidence="5">
    <location>
        <position position="184"/>
    </location>
    <ligand>
        <name>GTP</name>
        <dbReference type="ChEBI" id="CHEBI:37565"/>
    </ligand>
</feature>
<dbReference type="Gene3D" id="3.30.1330.20">
    <property type="entry name" value="Tubulin/FtsZ, C-terminal domain"/>
    <property type="match status" value="1"/>
</dbReference>
<dbReference type="SUPFAM" id="SSF55307">
    <property type="entry name" value="Tubulin C-terminal domain-like"/>
    <property type="match status" value="1"/>
</dbReference>
<evidence type="ECO:0000256" key="8">
    <source>
        <dbReference type="SAM" id="MobiDB-lite"/>
    </source>
</evidence>
<dbReference type="GO" id="GO:0051301">
    <property type="term" value="P:cell division"/>
    <property type="evidence" value="ECO:0007669"/>
    <property type="project" value="UniProtKB-KW"/>
</dbReference>
<dbReference type="Pfam" id="PF12327">
    <property type="entry name" value="FtsZ_C"/>
    <property type="match status" value="1"/>
</dbReference>
<feature type="binding site" evidence="5">
    <location>
        <begin position="105"/>
        <end position="107"/>
    </location>
    <ligand>
        <name>GTP</name>
        <dbReference type="ChEBI" id="CHEBI:37565"/>
    </ligand>
</feature>
<evidence type="ECO:0000256" key="3">
    <source>
        <dbReference type="ARBA" id="ARBA00023134"/>
    </source>
</evidence>
<reference evidence="11 12" key="1">
    <citation type="submission" date="2022-06" db="EMBL/GenBank/DDBJ databases">
        <title>Genomic Encyclopedia of Archaeal and Bacterial Type Strains, Phase II (KMG-II): from individual species to whole genera.</title>
        <authorList>
            <person name="Goeker M."/>
        </authorList>
    </citation>
    <scope>NUCLEOTIDE SEQUENCE [LARGE SCALE GENOMIC DNA]</scope>
    <source>
        <strain evidence="11 12">DSM 40477</strain>
    </source>
</reference>
<protein>
    <recommendedName>
        <fullName evidence="5 6">Cell division protein FtsZ</fullName>
    </recommendedName>
</protein>
<accession>A0ABT1HN79</accession>
<dbReference type="Pfam" id="PF00091">
    <property type="entry name" value="Tubulin"/>
    <property type="match status" value="1"/>
</dbReference>
<feature type="domain" description="Tubulin/FtsZ 2-layer sandwich" evidence="10">
    <location>
        <begin position="204"/>
        <end position="321"/>
    </location>
</feature>
<evidence type="ECO:0000313" key="11">
    <source>
        <dbReference type="EMBL" id="MCP2256971.1"/>
    </source>
</evidence>
<dbReference type="SUPFAM" id="SSF52490">
    <property type="entry name" value="Tubulin nucleotide-binding domain-like"/>
    <property type="match status" value="1"/>
</dbReference>
<feature type="binding site" evidence="5">
    <location>
        <position position="140"/>
    </location>
    <ligand>
        <name>GTP</name>
        <dbReference type="ChEBI" id="CHEBI:37565"/>
    </ligand>
</feature>
<dbReference type="PROSITE" id="PS01134">
    <property type="entry name" value="FTSZ_1"/>
    <property type="match status" value="1"/>
</dbReference>
<dbReference type="SMART" id="SM00865">
    <property type="entry name" value="Tubulin_C"/>
    <property type="match status" value="1"/>
</dbReference>
<evidence type="ECO:0000256" key="5">
    <source>
        <dbReference type="HAMAP-Rule" id="MF_00909"/>
    </source>
</evidence>
<keyword evidence="5 7" id="KW-0131">Cell cycle</keyword>
<keyword evidence="5 7" id="KW-0132">Cell division</keyword>
<evidence type="ECO:0000256" key="1">
    <source>
        <dbReference type="ARBA" id="ARBA00009690"/>
    </source>
</evidence>
<dbReference type="InterPro" id="IPR045061">
    <property type="entry name" value="FtsZ/CetZ"/>
</dbReference>
<keyword evidence="2 5" id="KW-0547">Nucleotide-binding</keyword>
<comment type="subunit">
    <text evidence="5">Homodimer. Polymerizes to form a dynamic ring structure in a strictly GTP-dependent manner. Interacts directly with several other division proteins.</text>
</comment>
<dbReference type="CDD" id="cd02201">
    <property type="entry name" value="FtsZ_type1"/>
    <property type="match status" value="1"/>
</dbReference>
<dbReference type="InterPro" id="IPR018316">
    <property type="entry name" value="Tubulin/FtsZ_2-layer-sand-dom"/>
</dbReference>
<feature type="compositionally biased region" description="Low complexity" evidence="8">
    <location>
        <begin position="343"/>
        <end position="368"/>
    </location>
</feature>
<evidence type="ECO:0000259" key="9">
    <source>
        <dbReference type="SMART" id="SM00864"/>
    </source>
</evidence>
<evidence type="ECO:0000256" key="6">
    <source>
        <dbReference type="NCBIfam" id="TIGR00065"/>
    </source>
</evidence>
<evidence type="ECO:0000259" key="10">
    <source>
        <dbReference type="SMART" id="SM00865"/>
    </source>
</evidence>
<keyword evidence="5" id="KW-0963">Cytoplasm</keyword>
<dbReference type="PANTHER" id="PTHR30314:SF3">
    <property type="entry name" value="MITOCHONDRIAL DIVISION PROTEIN FSZA"/>
    <property type="match status" value="1"/>
</dbReference>
<dbReference type="RefSeq" id="WP_253667930.1">
    <property type="nucleotide sequence ID" value="NZ_JAMTCP010000002.1"/>
</dbReference>
<dbReference type="EMBL" id="JAMTCP010000002">
    <property type="protein sequence ID" value="MCP2256971.1"/>
    <property type="molecule type" value="Genomic_DNA"/>
</dbReference>
<name>A0ABT1HN79_STRSD</name>
<dbReference type="InterPro" id="IPR037103">
    <property type="entry name" value="Tubulin/FtsZ-like_C"/>
</dbReference>
<dbReference type="NCBIfam" id="TIGR00065">
    <property type="entry name" value="ftsZ"/>
    <property type="match status" value="1"/>
</dbReference>
<organism evidence="11 12">
    <name type="scientific">Streptoalloteichus tenebrarius (strain ATCC 17920 / DSM 40477 / JCM 4838 / CBS 697.72 / NBRC 16177 / NCIMB 11028 / NRRL B-12390 / A12253. 1 / ISP 5477)</name>
    <name type="common">Streptomyces tenebrarius</name>
    <dbReference type="NCBI Taxonomy" id="1933"/>
    <lineage>
        <taxon>Bacteria</taxon>
        <taxon>Bacillati</taxon>
        <taxon>Actinomycetota</taxon>
        <taxon>Actinomycetes</taxon>
        <taxon>Pseudonocardiales</taxon>
        <taxon>Pseudonocardiaceae</taxon>
        <taxon>Streptoalloteichus</taxon>
    </lineage>
</organism>
<feature type="compositionally biased region" description="Pro residues" evidence="8">
    <location>
        <begin position="382"/>
        <end position="394"/>
    </location>
</feature>
<proteinExistence type="inferred from homology"/>
<dbReference type="PRINTS" id="PR00423">
    <property type="entry name" value="CELLDVISFTSZ"/>
</dbReference>
<feature type="binding site" evidence="5">
    <location>
        <begin position="18"/>
        <end position="22"/>
    </location>
    <ligand>
        <name>GTP</name>
        <dbReference type="ChEBI" id="CHEBI:37565"/>
    </ligand>
</feature>
<dbReference type="InterPro" id="IPR024757">
    <property type="entry name" value="FtsZ_C"/>
</dbReference>
<comment type="function">
    <text evidence="5 7">Essential cell division protein that forms a contractile ring structure (Z ring) at the future cell division site. The regulation of the ring assembly controls the timing and the location of cell division. One of the functions of the FtsZ ring is to recruit other cell division proteins to the septum to produce a new cell wall between the dividing cells. Binds GTP and shows GTPase activity.</text>
</comment>
<comment type="caution">
    <text evidence="11">The sequence shown here is derived from an EMBL/GenBank/DDBJ whole genome shotgun (WGS) entry which is preliminary data.</text>
</comment>
<evidence type="ECO:0000256" key="7">
    <source>
        <dbReference type="RuleBase" id="RU000631"/>
    </source>
</evidence>
<feature type="domain" description="Tubulin/FtsZ GTPase" evidence="9">
    <location>
        <begin position="10"/>
        <end position="202"/>
    </location>
</feature>
<keyword evidence="4 5" id="KW-0717">Septation</keyword>
<evidence type="ECO:0000313" key="12">
    <source>
        <dbReference type="Proteomes" id="UP001205311"/>
    </source>
</evidence>
<dbReference type="SMART" id="SM00864">
    <property type="entry name" value="Tubulin"/>
    <property type="match status" value="1"/>
</dbReference>
<keyword evidence="12" id="KW-1185">Reference proteome</keyword>
<dbReference type="InterPro" id="IPR000158">
    <property type="entry name" value="Cell_div_FtsZ"/>
</dbReference>
<dbReference type="PANTHER" id="PTHR30314">
    <property type="entry name" value="CELL DIVISION PROTEIN FTSZ-RELATED"/>
    <property type="match status" value="1"/>
</dbReference>
<feature type="compositionally biased region" description="Acidic residues" evidence="8">
    <location>
        <begin position="433"/>
        <end position="442"/>
    </location>
</feature>
<dbReference type="Gene3D" id="3.40.50.1440">
    <property type="entry name" value="Tubulin/FtsZ, GTPase domain"/>
    <property type="match status" value="1"/>
</dbReference>